<organism evidence="2 3">
    <name type="scientific">Haloferax larsenii</name>
    <dbReference type="NCBI Taxonomy" id="302484"/>
    <lineage>
        <taxon>Archaea</taxon>
        <taxon>Methanobacteriati</taxon>
        <taxon>Methanobacteriota</taxon>
        <taxon>Stenosarchaea group</taxon>
        <taxon>Halobacteria</taxon>
        <taxon>Halobacteriales</taxon>
        <taxon>Haloferacaceae</taxon>
        <taxon>Haloferax</taxon>
    </lineage>
</organism>
<dbReference type="InterPro" id="IPR057167">
    <property type="entry name" value="DUF7845"/>
</dbReference>
<evidence type="ECO:0000259" key="1">
    <source>
        <dbReference type="Pfam" id="PF25227"/>
    </source>
</evidence>
<dbReference type="RefSeq" id="WP_074792698.1">
    <property type="nucleotide sequence ID" value="NZ_FOAD01000002.1"/>
</dbReference>
<evidence type="ECO:0000313" key="2">
    <source>
        <dbReference type="EMBL" id="SEK87049.1"/>
    </source>
</evidence>
<gene>
    <name evidence="2" type="ORF">SAMN04488691_10228</name>
</gene>
<dbReference type="Pfam" id="PF25227">
    <property type="entry name" value="DUF7845"/>
    <property type="match status" value="1"/>
</dbReference>
<dbReference type="EMBL" id="FOAD01000002">
    <property type="protein sequence ID" value="SEK87049.1"/>
    <property type="molecule type" value="Genomic_DNA"/>
</dbReference>
<sequence>MNESRFATGLIATTPHELGAHLNFGANRMSPYWALSKLLISHFDGHAELDVELPTGPDNASEGAHIRLTYKRGKIDPRADFGIETDGEYGMYEPRIHWSGHGQRKAHFHIRPRFAGMKHVETGEPITSAFDNDEHLSEGVNIHAQGSNLDPDEYLLVLRHVLLALAKEAGEWWDTRYFKRPLDSSRIHTYERYLRILREHSSKVVSRGGIISKLRELYATELGTETMFKLSNKNIVGYNHRVLLPKRAVQELPGLEYGVQLKHYHPEYVRRNQTTNDALRDPKIGALFKRGKDEEGSLRLNKRTVRWSDREELSRQLEEFLVNVVSWAGLSVSPGPGFVADDHFQNRESDRKIGLYDDPTPEMETKQDSILVRTLLEADEREREVLKTATDGGEMHYSELAEETDNSVSTVYRALEKLGGLLEKDNGNVRFVSQKLHEDLREIFAVAQSQVETARAAAASILDMDPNQLAKAGASLQKWMNRYVAEFAETRDDRLLVKINSLLARNSLYSRESGAPVLSDVVDELYEAWLEAGRMPNRLLNGRLQVEVMDVGGATTTSIPVSRIVE</sequence>
<feature type="domain" description="DUF7845" evidence="1">
    <location>
        <begin position="11"/>
        <end position="345"/>
    </location>
</feature>
<accession>A0A1H7KJS1</accession>
<reference evidence="2 3" key="1">
    <citation type="submission" date="2016-10" db="EMBL/GenBank/DDBJ databases">
        <authorList>
            <person name="de Groot N.N."/>
        </authorList>
    </citation>
    <scope>NUCLEOTIDE SEQUENCE [LARGE SCALE GENOMIC DNA]</scope>
    <source>
        <strain evidence="2 3">CDM_5</strain>
    </source>
</reference>
<dbReference type="OrthoDB" id="316855at2157"/>
<proteinExistence type="predicted"/>
<protein>
    <recommendedName>
        <fullName evidence="1">DUF7845 domain-containing protein</fullName>
    </recommendedName>
</protein>
<evidence type="ECO:0000313" key="3">
    <source>
        <dbReference type="Proteomes" id="UP000183894"/>
    </source>
</evidence>
<dbReference type="AlphaFoldDB" id="A0A1H7KJS1"/>
<name>A0A1H7KJS1_HALLR</name>
<dbReference type="Proteomes" id="UP000183894">
    <property type="component" value="Unassembled WGS sequence"/>
</dbReference>